<reference evidence="5 6" key="1">
    <citation type="submission" date="2020-01" db="EMBL/GenBank/DDBJ databases">
        <authorList>
            <person name="Kim M."/>
        </authorList>
    </citation>
    <scope>NUCLEOTIDE SEQUENCE [LARGE SCALE GENOMIC DNA]</scope>
    <source>
        <strain evidence="5 6">BT10</strain>
    </source>
</reference>
<evidence type="ECO:0000256" key="2">
    <source>
        <dbReference type="ARBA" id="ARBA00022723"/>
    </source>
</evidence>
<dbReference type="CDD" id="cd01310">
    <property type="entry name" value="TatD_DNAse"/>
    <property type="match status" value="1"/>
</dbReference>
<dbReference type="InterPro" id="IPR018228">
    <property type="entry name" value="DNase_TatD-rel_CS"/>
</dbReference>
<comment type="similarity">
    <text evidence="1">Belongs to the metallo-dependent hydrolases superfamily. TatD-type hydrolase family.</text>
</comment>
<dbReference type="AlphaFoldDB" id="A0A6P1NWD6"/>
<dbReference type="PANTHER" id="PTHR46124:SF4">
    <property type="entry name" value="HYDROLASE TATD"/>
    <property type="match status" value="1"/>
</dbReference>
<keyword evidence="5" id="KW-0540">Nuclease</keyword>
<dbReference type="Gene3D" id="3.20.20.140">
    <property type="entry name" value="Metal-dependent hydrolases"/>
    <property type="match status" value="1"/>
</dbReference>
<name>A0A6P1NWD6_9BACT</name>
<dbReference type="PROSITE" id="PS01091">
    <property type="entry name" value="TATD_3"/>
    <property type="match status" value="1"/>
</dbReference>
<dbReference type="EMBL" id="CP047897">
    <property type="protein sequence ID" value="QHL86644.1"/>
    <property type="molecule type" value="Genomic_DNA"/>
</dbReference>
<gene>
    <name evidence="5" type="ORF">GU926_03990</name>
</gene>
<evidence type="ECO:0000256" key="3">
    <source>
        <dbReference type="ARBA" id="ARBA00022801"/>
    </source>
</evidence>
<evidence type="ECO:0000313" key="6">
    <source>
        <dbReference type="Proteomes" id="UP000464214"/>
    </source>
</evidence>
<keyword evidence="5" id="KW-0269">Exonuclease</keyword>
<evidence type="ECO:0000256" key="4">
    <source>
        <dbReference type="PIRSR" id="PIRSR005902-1"/>
    </source>
</evidence>
<dbReference type="GO" id="GO:0046872">
    <property type="term" value="F:metal ion binding"/>
    <property type="evidence" value="ECO:0007669"/>
    <property type="project" value="UniProtKB-KW"/>
</dbReference>
<keyword evidence="2 4" id="KW-0479">Metal-binding</keyword>
<keyword evidence="6" id="KW-1185">Reference proteome</keyword>
<evidence type="ECO:0000313" key="5">
    <source>
        <dbReference type="EMBL" id="QHL86644.1"/>
    </source>
</evidence>
<dbReference type="Proteomes" id="UP000464214">
    <property type="component" value="Chromosome"/>
</dbReference>
<dbReference type="PIRSF" id="PIRSF005902">
    <property type="entry name" value="DNase_TatD"/>
    <property type="match status" value="1"/>
</dbReference>
<dbReference type="FunFam" id="3.20.20.140:FF:000005">
    <property type="entry name" value="TatD family hydrolase"/>
    <property type="match status" value="1"/>
</dbReference>
<dbReference type="InterPro" id="IPR032466">
    <property type="entry name" value="Metal_Hydrolase"/>
</dbReference>
<sequence length="254" mass="28790">MKFIDTHAHIFAPEFDQDQDQMIQRAQDALITEIYMPNIDQTSIEAMLALEAKYPSLCHSLMGLHPCYVKEDFQQVLYEIEAWFQKRTFKGIGEAGLDLYWDKTFFAQQQEVLRIQCQWAKQYKIPIILHTRDAFQETLAIVNEQQEGTLRGIFHCFSGTVEEAHQAIEAGFLLGIGGVATFKNGGLEPVLQEIDLKHLVLETDSPYLAPVPFRGKRNEPSYLPKVAQRLADLKSLPLEEVAAATSANATQLFS</sequence>
<keyword evidence="3" id="KW-0378">Hydrolase</keyword>
<evidence type="ECO:0000256" key="1">
    <source>
        <dbReference type="ARBA" id="ARBA00009275"/>
    </source>
</evidence>
<dbReference type="RefSeq" id="WP_160689242.1">
    <property type="nucleotide sequence ID" value="NZ_CP047897.1"/>
</dbReference>
<feature type="binding site" evidence="4">
    <location>
        <position position="94"/>
    </location>
    <ligand>
        <name>a divalent metal cation</name>
        <dbReference type="ChEBI" id="CHEBI:60240"/>
        <label>1</label>
    </ligand>
</feature>
<dbReference type="GO" id="GO:0005829">
    <property type="term" value="C:cytosol"/>
    <property type="evidence" value="ECO:0007669"/>
    <property type="project" value="TreeGrafter"/>
</dbReference>
<feature type="binding site" evidence="4">
    <location>
        <position position="9"/>
    </location>
    <ligand>
        <name>a divalent metal cation</name>
        <dbReference type="ChEBI" id="CHEBI:60240"/>
        <label>1</label>
    </ligand>
</feature>
<protein>
    <submittedName>
        <fullName evidence="5">YchF/TatD family DNA exonuclease</fullName>
    </submittedName>
</protein>
<dbReference type="NCBIfam" id="TIGR00010">
    <property type="entry name" value="YchF/TatD family DNA exonuclease"/>
    <property type="match status" value="1"/>
</dbReference>
<dbReference type="InterPro" id="IPR015991">
    <property type="entry name" value="TatD/YcfH-like"/>
</dbReference>
<feature type="binding site" evidence="4">
    <location>
        <position position="155"/>
    </location>
    <ligand>
        <name>a divalent metal cation</name>
        <dbReference type="ChEBI" id="CHEBI:60240"/>
        <label>2</label>
    </ligand>
</feature>
<feature type="binding site" evidence="4">
    <location>
        <position position="7"/>
    </location>
    <ligand>
        <name>a divalent metal cation</name>
        <dbReference type="ChEBI" id="CHEBI:60240"/>
        <label>1</label>
    </ligand>
</feature>
<accession>A0A6P1NWD6</accession>
<organism evidence="5 6">
    <name type="scientific">Nibribacter ruber</name>
    <dbReference type="NCBI Taxonomy" id="2698458"/>
    <lineage>
        <taxon>Bacteria</taxon>
        <taxon>Pseudomonadati</taxon>
        <taxon>Bacteroidota</taxon>
        <taxon>Cytophagia</taxon>
        <taxon>Cytophagales</taxon>
        <taxon>Hymenobacteraceae</taxon>
        <taxon>Nibribacter</taxon>
    </lineage>
</organism>
<feature type="binding site" evidence="4">
    <location>
        <position position="204"/>
    </location>
    <ligand>
        <name>a divalent metal cation</name>
        <dbReference type="ChEBI" id="CHEBI:60240"/>
        <label>1</label>
    </ligand>
</feature>
<dbReference type="Pfam" id="PF01026">
    <property type="entry name" value="TatD_DNase"/>
    <property type="match status" value="1"/>
</dbReference>
<proteinExistence type="inferred from homology"/>
<dbReference type="GO" id="GO:0004536">
    <property type="term" value="F:DNA nuclease activity"/>
    <property type="evidence" value="ECO:0007669"/>
    <property type="project" value="InterPro"/>
</dbReference>
<dbReference type="InterPro" id="IPR001130">
    <property type="entry name" value="TatD-like"/>
</dbReference>
<dbReference type="KEGG" id="nib:GU926_03990"/>
<dbReference type="GO" id="GO:0004527">
    <property type="term" value="F:exonuclease activity"/>
    <property type="evidence" value="ECO:0007669"/>
    <property type="project" value="UniProtKB-KW"/>
</dbReference>
<dbReference type="PANTHER" id="PTHR46124">
    <property type="entry name" value="D-AMINOACYL-TRNA DEACYLASE"/>
    <property type="match status" value="1"/>
</dbReference>
<dbReference type="SUPFAM" id="SSF51556">
    <property type="entry name" value="Metallo-dependent hydrolases"/>
    <property type="match status" value="1"/>
</dbReference>
<feature type="binding site" evidence="4">
    <location>
        <position position="130"/>
    </location>
    <ligand>
        <name>a divalent metal cation</name>
        <dbReference type="ChEBI" id="CHEBI:60240"/>
        <label>2</label>
    </ligand>
</feature>